<proteinExistence type="predicted"/>
<dbReference type="STRING" id="81479.RA876_04175"/>
<comment type="caution">
    <text evidence="1">The sequence shown here is derived from an EMBL/GenBank/DDBJ whole genome shotgun (WGS) entry which is preliminary data.</text>
</comment>
<dbReference type="PANTHER" id="PTHR35175:SF2">
    <property type="entry name" value="DUF1289 DOMAIN-CONTAINING PROTEIN"/>
    <property type="match status" value="1"/>
</dbReference>
<protein>
    <recommendedName>
        <fullName evidence="3">Fe-S protein</fullName>
    </recommendedName>
</protein>
<dbReference type="PANTHER" id="PTHR35175">
    <property type="entry name" value="DUF1289 DOMAIN-CONTAINING PROTEIN"/>
    <property type="match status" value="1"/>
</dbReference>
<dbReference type="RefSeq" id="WP_173861796.1">
    <property type="nucleotide sequence ID" value="NZ_MSYM01000013.1"/>
</dbReference>
<dbReference type="AlphaFoldDB" id="A0A1Q8YCG4"/>
<dbReference type="EMBL" id="MSYM01000013">
    <property type="protein sequence ID" value="OLP05736.1"/>
    <property type="molecule type" value="Genomic_DNA"/>
</dbReference>
<name>A0A1Q8YCG4_9BURK</name>
<accession>A0A1Q8YCG4</accession>
<keyword evidence="2" id="KW-1185">Reference proteome</keyword>
<evidence type="ECO:0000313" key="1">
    <source>
        <dbReference type="EMBL" id="OLP05736.1"/>
    </source>
</evidence>
<sequence length="76" mass="8403">MIFLAATARDIRAGGQKYDKGVPSPCMSVCQMDDDTALCQGCLRTLGEIGQWGNVDDKQRRAIWQAIEARIVQYAP</sequence>
<gene>
    <name evidence="1" type="ORF">BLL52_1962</name>
</gene>
<reference evidence="1 2" key="1">
    <citation type="submission" date="2017-01" db="EMBL/GenBank/DDBJ databases">
        <title>Genome sequence of Rhodoferax antarcticus ANT.BR, a psychrophilic purple nonsulfur bacterium from an Antarctic microbial mat.</title>
        <authorList>
            <person name="Baker J."/>
            <person name="Riester C."/>
            <person name="Skinner B."/>
            <person name="Newell A."/>
            <person name="Swingley W."/>
            <person name="Madigan M."/>
            <person name="Jung D."/>
            <person name="Asao M."/>
            <person name="Chen M."/>
            <person name="Loughlin P."/>
            <person name="Pan H."/>
            <person name="Lin S."/>
            <person name="Li N."/>
            <person name="Shaw J."/>
            <person name="Prado M."/>
            <person name="Sherman C."/>
            <person name="Li X."/>
            <person name="Tang J."/>
            <person name="Blankenship R."/>
            <person name="Zhao T."/>
            <person name="Touchman J."/>
            <person name="Sattley M."/>
        </authorList>
    </citation>
    <scope>NUCLEOTIDE SEQUENCE [LARGE SCALE GENOMIC DNA]</scope>
    <source>
        <strain evidence="1 2">ANT.BR</strain>
    </source>
</reference>
<dbReference type="InterPro" id="IPR010710">
    <property type="entry name" value="DUF1289"/>
</dbReference>
<evidence type="ECO:0008006" key="3">
    <source>
        <dbReference type="Google" id="ProtNLM"/>
    </source>
</evidence>
<organism evidence="1 2">
    <name type="scientific">Rhodoferax antarcticus ANT.BR</name>
    <dbReference type="NCBI Taxonomy" id="1111071"/>
    <lineage>
        <taxon>Bacteria</taxon>
        <taxon>Pseudomonadati</taxon>
        <taxon>Pseudomonadota</taxon>
        <taxon>Betaproteobacteria</taxon>
        <taxon>Burkholderiales</taxon>
        <taxon>Comamonadaceae</taxon>
        <taxon>Rhodoferax</taxon>
    </lineage>
</organism>
<dbReference type="Proteomes" id="UP000185911">
    <property type="component" value="Unassembled WGS sequence"/>
</dbReference>
<evidence type="ECO:0000313" key="2">
    <source>
        <dbReference type="Proteomes" id="UP000185911"/>
    </source>
</evidence>
<dbReference type="Pfam" id="PF06945">
    <property type="entry name" value="DUF1289"/>
    <property type="match status" value="1"/>
</dbReference>